<evidence type="ECO:0000313" key="3">
    <source>
        <dbReference type="Proteomes" id="UP000075613"/>
    </source>
</evidence>
<protein>
    <recommendedName>
        <fullName evidence="4">4'-phosphopantetheinyl transferase domain-containing protein</fullName>
    </recommendedName>
</protein>
<proteinExistence type="predicted"/>
<name>A0A149PIW4_9BURK</name>
<evidence type="ECO:0000256" key="1">
    <source>
        <dbReference type="SAM" id="Phobius"/>
    </source>
</evidence>
<dbReference type="AlphaFoldDB" id="A0A149PIW4"/>
<dbReference type="OrthoDB" id="8997880at2"/>
<dbReference type="InterPro" id="IPR037143">
    <property type="entry name" value="4-PPantetheinyl_Trfase_dom_sf"/>
</dbReference>
<dbReference type="GO" id="GO:0008897">
    <property type="term" value="F:holo-[acyl-carrier-protein] synthase activity"/>
    <property type="evidence" value="ECO:0007669"/>
    <property type="project" value="InterPro"/>
</dbReference>
<dbReference type="SUPFAM" id="SSF56214">
    <property type="entry name" value="4'-phosphopantetheinyl transferase"/>
    <property type="match status" value="1"/>
</dbReference>
<dbReference type="RefSeq" id="WP_062130997.1">
    <property type="nucleotide sequence ID" value="NZ_LRBG01000035.1"/>
</dbReference>
<organism evidence="2 3">
    <name type="scientific">Paraburkholderia monticola</name>
    <dbReference type="NCBI Taxonomy" id="1399968"/>
    <lineage>
        <taxon>Bacteria</taxon>
        <taxon>Pseudomonadati</taxon>
        <taxon>Pseudomonadota</taxon>
        <taxon>Betaproteobacteria</taxon>
        <taxon>Burkholderiales</taxon>
        <taxon>Burkholderiaceae</taxon>
        <taxon>Paraburkholderia</taxon>
    </lineage>
</organism>
<keyword evidence="3" id="KW-1185">Reference proteome</keyword>
<gene>
    <name evidence="2" type="ORF">CI15_22035</name>
</gene>
<comment type="caution">
    <text evidence="2">The sequence shown here is derived from an EMBL/GenBank/DDBJ whole genome shotgun (WGS) entry which is preliminary data.</text>
</comment>
<sequence>MSWEPDDACATLAANETETPTRVFFFTATDAPALIPHPLSRHFPRDAAVPRAGELQLWRFRCEWLPVPAPEGDAWLSKPERERARLHPNATLRKRFINARVAVRWIAGHLFDCAPRDIELRDDVGDRLRAHHPRDGRGISIDIAYGGIWIVIGIATTALGLSVVVPSPGLALDEPPEALRRRARRDSLHSALRDASVDIDERVLSSDEAASFTLEFARHGKWQMVDLPMGGKLRAAVAVAQPVTKVWMIGWPKRTMR</sequence>
<keyword evidence="1" id="KW-0472">Membrane</keyword>
<dbReference type="STRING" id="1399968.CI15_22035"/>
<evidence type="ECO:0000313" key="2">
    <source>
        <dbReference type="EMBL" id="KXU84968.1"/>
    </source>
</evidence>
<dbReference type="Gene3D" id="3.90.470.20">
    <property type="entry name" value="4'-phosphopantetheinyl transferase domain"/>
    <property type="match status" value="1"/>
</dbReference>
<evidence type="ECO:0008006" key="4">
    <source>
        <dbReference type="Google" id="ProtNLM"/>
    </source>
</evidence>
<reference evidence="2 3" key="1">
    <citation type="journal article" date="2015" name="Int. J. Syst. Evol. Microbiol.">
        <title>Burkholderia monticola sp. nov., isolated from mountain soil.</title>
        <authorList>
            <person name="Baek I."/>
            <person name="Seo B."/>
            <person name="Lee I."/>
            <person name="Yi H."/>
            <person name="Chun J."/>
        </authorList>
    </citation>
    <scope>NUCLEOTIDE SEQUENCE [LARGE SCALE GENOMIC DNA]</scope>
    <source>
        <strain evidence="2 3">JC2948</strain>
    </source>
</reference>
<keyword evidence="1" id="KW-0812">Transmembrane</keyword>
<feature type="transmembrane region" description="Helical" evidence="1">
    <location>
        <begin position="143"/>
        <end position="165"/>
    </location>
</feature>
<dbReference type="GO" id="GO:0000287">
    <property type="term" value="F:magnesium ion binding"/>
    <property type="evidence" value="ECO:0007669"/>
    <property type="project" value="InterPro"/>
</dbReference>
<dbReference type="Proteomes" id="UP000075613">
    <property type="component" value="Unassembled WGS sequence"/>
</dbReference>
<accession>A0A149PIW4</accession>
<keyword evidence="1" id="KW-1133">Transmembrane helix</keyword>
<dbReference type="EMBL" id="LRBG01000035">
    <property type="protein sequence ID" value="KXU84968.1"/>
    <property type="molecule type" value="Genomic_DNA"/>
</dbReference>